<dbReference type="GO" id="GO:0009014">
    <property type="term" value="F:succinyl-diaminopimelate desuccinylase activity"/>
    <property type="evidence" value="ECO:0007669"/>
    <property type="project" value="TreeGrafter"/>
</dbReference>
<dbReference type="SUPFAM" id="SSF53187">
    <property type="entry name" value="Zn-dependent exopeptidases"/>
    <property type="match status" value="1"/>
</dbReference>
<dbReference type="Gene3D" id="3.40.630.10">
    <property type="entry name" value="Zn peptidases"/>
    <property type="match status" value="1"/>
</dbReference>
<comment type="caution">
    <text evidence="5">The sequence shown here is derived from an EMBL/GenBank/DDBJ whole genome shotgun (WGS) entry which is preliminary data.</text>
</comment>
<dbReference type="Pfam" id="PF01546">
    <property type="entry name" value="Peptidase_M20"/>
    <property type="match status" value="1"/>
</dbReference>
<sequence length="329" mass="35360">GRRNPAFHLRFVFEGEEEAGSPHLGAYLERYPDALRPDAWILCDGPVHPSGRAELAFGARGITTLEMTVYGPVKGLHDGHYGNWAPNPAVRLASLVASMRDDDGSIRIRGFGADVRPPSAADLAALNEIPDVEPALRGEFQIGGTEGGGVRLDALLMRPALNVRGIQSGRVGARATNSIPTEARASLDFRLVPDQTPESARALVERHIGGLGCTIVRSPPDSAARMASVELVLLEWGAGYPPARTALDAPLSREVAGLLSAMGRDPVRLPMLGGSIPMHLFQQPAGRPAIVLPIANHDDNQHAPNENLRLRNLWDGIEVFATLFAEMKR</sequence>
<protein>
    <submittedName>
        <fullName evidence="5">M20/M25/M40 family metallo-hydrolase</fullName>
    </submittedName>
</protein>
<dbReference type="PANTHER" id="PTHR43270:SF8">
    <property type="entry name" value="DI- AND TRIPEPTIDASE DUG2-RELATED"/>
    <property type="match status" value="1"/>
</dbReference>
<name>A0A538SZR7_UNCEI</name>
<dbReference type="InterPro" id="IPR011650">
    <property type="entry name" value="Peptidase_M20_dimer"/>
</dbReference>
<keyword evidence="1" id="KW-0645">Protease</keyword>
<accession>A0A538SZR7</accession>
<dbReference type="SUPFAM" id="SSF55031">
    <property type="entry name" value="Bacterial exopeptidase dimerisation domain"/>
    <property type="match status" value="1"/>
</dbReference>
<dbReference type="GO" id="GO:0009089">
    <property type="term" value="P:lysine biosynthetic process via diaminopimelate"/>
    <property type="evidence" value="ECO:0007669"/>
    <property type="project" value="TreeGrafter"/>
</dbReference>
<dbReference type="GO" id="GO:0046872">
    <property type="term" value="F:metal ion binding"/>
    <property type="evidence" value="ECO:0007669"/>
    <property type="project" value="UniProtKB-KW"/>
</dbReference>
<dbReference type="GO" id="GO:0005829">
    <property type="term" value="C:cytosol"/>
    <property type="evidence" value="ECO:0007669"/>
    <property type="project" value="TreeGrafter"/>
</dbReference>
<evidence type="ECO:0000256" key="1">
    <source>
        <dbReference type="ARBA" id="ARBA00022670"/>
    </source>
</evidence>
<feature type="domain" description="Peptidase M20 dimerisation" evidence="4">
    <location>
        <begin position="58"/>
        <end position="208"/>
    </location>
</feature>
<dbReference type="Proteomes" id="UP000317716">
    <property type="component" value="Unassembled WGS sequence"/>
</dbReference>
<organism evidence="5 6">
    <name type="scientific">Eiseniibacteriota bacterium</name>
    <dbReference type="NCBI Taxonomy" id="2212470"/>
    <lineage>
        <taxon>Bacteria</taxon>
        <taxon>Candidatus Eiseniibacteriota</taxon>
    </lineage>
</organism>
<keyword evidence="3 5" id="KW-0378">Hydrolase</keyword>
<evidence type="ECO:0000313" key="5">
    <source>
        <dbReference type="EMBL" id="TMQ56863.1"/>
    </source>
</evidence>
<evidence type="ECO:0000313" key="6">
    <source>
        <dbReference type="Proteomes" id="UP000317716"/>
    </source>
</evidence>
<reference evidence="5 6" key="1">
    <citation type="journal article" date="2019" name="Nat. Microbiol.">
        <title>Mediterranean grassland soil C-N compound turnover is dependent on rainfall and depth, and is mediated by genomically divergent microorganisms.</title>
        <authorList>
            <person name="Diamond S."/>
            <person name="Andeer P.F."/>
            <person name="Li Z."/>
            <person name="Crits-Christoph A."/>
            <person name="Burstein D."/>
            <person name="Anantharaman K."/>
            <person name="Lane K.R."/>
            <person name="Thomas B.C."/>
            <person name="Pan C."/>
            <person name="Northen T.R."/>
            <person name="Banfield J.F."/>
        </authorList>
    </citation>
    <scope>NUCLEOTIDE SEQUENCE [LARGE SCALE GENOMIC DNA]</scope>
    <source>
        <strain evidence="5">WS_2</strain>
    </source>
</reference>
<evidence type="ECO:0000256" key="3">
    <source>
        <dbReference type="ARBA" id="ARBA00022801"/>
    </source>
</evidence>
<evidence type="ECO:0000259" key="4">
    <source>
        <dbReference type="Pfam" id="PF07687"/>
    </source>
</evidence>
<feature type="non-terminal residue" evidence="5">
    <location>
        <position position="1"/>
    </location>
</feature>
<dbReference type="GO" id="GO:0008233">
    <property type="term" value="F:peptidase activity"/>
    <property type="evidence" value="ECO:0007669"/>
    <property type="project" value="UniProtKB-KW"/>
</dbReference>
<dbReference type="Gene3D" id="3.30.70.360">
    <property type="match status" value="1"/>
</dbReference>
<dbReference type="InterPro" id="IPR036264">
    <property type="entry name" value="Bact_exopeptidase_dim_dom"/>
</dbReference>
<gene>
    <name evidence="5" type="ORF">E6K72_04270</name>
</gene>
<dbReference type="PANTHER" id="PTHR43270">
    <property type="entry name" value="BETA-ALA-HIS DIPEPTIDASE"/>
    <property type="match status" value="1"/>
</dbReference>
<dbReference type="Pfam" id="PF07687">
    <property type="entry name" value="M20_dimer"/>
    <property type="match status" value="1"/>
</dbReference>
<dbReference type="EMBL" id="VBOS01000146">
    <property type="protein sequence ID" value="TMQ56863.1"/>
    <property type="molecule type" value="Genomic_DNA"/>
</dbReference>
<keyword evidence="2" id="KW-0479">Metal-binding</keyword>
<dbReference type="InterPro" id="IPR051458">
    <property type="entry name" value="Cyt/Met_Dipeptidase"/>
</dbReference>
<dbReference type="GO" id="GO:0006508">
    <property type="term" value="P:proteolysis"/>
    <property type="evidence" value="ECO:0007669"/>
    <property type="project" value="UniProtKB-KW"/>
</dbReference>
<dbReference type="AlphaFoldDB" id="A0A538SZR7"/>
<evidence type="ECO:0000256" key="2">
    <source>
        <dbReference type="ARBA" id="ARBA00022723"/>
    </source>
</evidence>
<proteinExistence type="predicted"/>
<dbReference type="InterPro" id="IPR002933">
    <property type="entry name" value="Peptidase_M20"/>
</dbReference>